<dbReference type="RefSeq" id="WP_052670330.1">
    <property type="nucleotide sequence ID" value="NZ_LN824141.1"/>
</dbReference>
<feature type="domain" description="Class II Histidinyl-tRNA synthetase (HisRS)-like catalytic core" evidence="1">
    <location>
        <begin position="8"/>
        <end position="191"/>
    </location>
</feature>
<dbReference type="PANTHER" id="PTHR43707:SF1">
    <property type="entry name" value="HISTIDINE--TRNA LIGASE, MITOCHONDRIAL-RELATED"/>
    <property type="match status" value="1"/>
</dbReference>
<dbReference type="Gene3D" id="3.30.930.10">
    <property type="entry name" value="Bira Bifunctional Protein, Domain 2"/>
    <property type="match status" value="1"/>
</dbReference>
<accession>A0A0C7NXC1</accession>
<dbReference type="PANTHER" id="PTHR43707">
    <property type="entry name" value="HISTIDYL-TRNA SYNTHETASE"/>
    <property type="match status" value="1"/>
</dbReference>
<dbReference type="STRING" id="1006576.DTL3_0713"/>
<dbReference type="HOGENOM" id="CLU_948696_0_0_0"/>
<dbReference type="GO" id="GO:0004821">
    <property type="term" value="F:histidine-tRNA ligase activity"/>
    <property type="evidence" value="ECO:0007669"/>
    <property type="project" value="TreeGrafter"/>
</dbReference>
<organism evidence="2 3">
    <name type="scientific">Defluviitoga tunisiensis</name>
    <dbReference type="NCBI Taxonomy" id="1006576"/>
    <lineage>
        <taxon>Bacteria</taxon>
        <taxon>Thermotogati</taxon>
        <taxon>Thermotogota</taxon>
        <taxon>Thermotogae</taxon>
        <taxon>Petrotogales</taxon>
        <taxon>Petrotogaceae</taxon>
        <taxon>Defluviitoga</taxon>
    </lineage>
</organism>
<reference evidence="3" key="1">
    <citation type="submission" date="2014-11" db="EMBL/GenBank/DDBJ databases">
        <authorList>
            <person name="Wibberg D."/>
        </authorList>
    </citation>
    <scope>NUCLEOTIDE SEQUENCE [LARGE SCALE GENOMIC DNA]</scope>
    <source>
        <strain evidence="3">L3</strain>
    </source>
</reference>
<proteinExistence type="predicted"/>
<dbReference type="GO" id="GO:0006427">
    <property type="term" value="P:histidyl-tRNA aminoacylation"/>
    <property type="evidence" value="ECO:0007669"/>
    <property type="project" value="TreeGrafter"/>
</dbReference>
<name>A0A0C7NXC1_DEFTU</name>
<dbReference type="InterPro" id="IPR004516">
    <property type="entry name" value="HisRS/HisZ"/>
</dbReference>
<dbReference type="OrthoDB" id="48254at2"/>
<dbReference type="InterPro" id="IPR041715">
    <property type="entry name" value="HisRS-like_core"/>
</dbReference>
<protein>
    <submittedName>
        <fullName evidence="2">ATP phosphoribosyltransferase, regulatory subunit</fullName>
    </submittedName>
</protein>
<evidence type="ECO:0000259" key="1">
    <source>
        <dbReference type="Pfam" id="PF13393"/>
    </source>
</evidence>
<dbReference type="KEGG" id="dtn:DTL3_0713"/>
<dbReference type="Proteomes" id="UP000032809">
    <property type="component" value="Chromosome I"/>
</dbReference>
<sequence length="261" mass="30480">MKKDIFAESKTLSNIVNKMRNILIQNGYYELFPPSVAQYSENLKKGMKFSDGKNFYLLKPDVTSWLIEMDKVEEKQKIFYVSEVLNENLNSTWQLGFEILNGEHLKAEEEIIRLTIELLKNLEISNFFVDVSSIKVWKNVLNKVERYKQEVLKAIEVRNFGLIEALEIDQEIKNEIGELFNFRGKQSNINSLNTLLKSINDERIFIDLGTIKYMDYYEDIVFEVYAPDNGHLLGNGGQYRINDKYACGLAFNLDVIKEMKR</sequence>
<dbReference type="InterPro" id="IPR045864">
    <property type="entry name" value="aa-tRNA-synth_II/BPL/LPL"/>
</dbReference>
<dbReference type="EMBL" id="LN824141">
    <property type="protein sequence ID" value="CEP78023.1"/>
    <property type="molecule type" value="Genomic_DNA"/>
</dbReference>
<gene>
    <name evidence="2" type="primary">hisZ</name>
    <name evidence="2" type="ORF">DTL3_0713</name>
</gene>
<dbReference type="GO" id="GO:0016757">
    <property type="term" value="F:glycosyltransferase activity"/>
    <property type="evidence" value="ECO:0007669"/>
    <property type="project" value="UniProtKB-KW"/>
</dbReference>
<dbReference type="AlphaFoldDB" id="A0A0C7NXC1"/>
<dbReference type="Pfam" id="PF13393">
    <property type="entry name" value="tRNA-synt_His"/>
    <property type="match status" value="1"/>
</dbReference>
<dbReference type="SUPFAM" id="SSF55681">
    <property type="entry name" value="Class II aaRS and biotin synthetases"/>
    <property type="match status" value="1"/>
</dbReference>
<keyword evidence="3" id="KW-1185">Reference proteome</keyword>
<evidence type="ECO:0000313" key="2">
    <source>
        <dbReference type="EMBL" id="CEP78023.1"/>
    </source>
</evidence>
<dbReference type="GO" id="GO:0005737">
    <property type="term" value="C:cytoplasm"/>
    <property type="evidence" value="ECO:0007669"/>
    <property type="project" value="InterPro"/>
</dbReference>
<evidence type="ECO:0000313" key="3">
    <source>
        <dbReference type="Proteomes" id="UP000032809"/>
    </source>
</evidence>
<keyword evidence="2" id="KW-0808">Transferase</keyword>
<keyword evidence="2" id="KW-0328">Glycosyltransferase</keyword>